<gene>
    <name evidence="1" type="ORF">RSA13_16005</name>
</gene>
<comment type="caution">
    <text evidence="1">The sequence shown here is derived from an EMBL/GenBank/DDBJ whole genome shotgun (WGS) entry which is preliminary data.</text>
</comment>
<protein>
    <submittedName>
        <fullName evidence="1">Uncharacterized protein</fullName>
    </submittedName>
</protein>
<sequence>MRPPWRSRPLRGIPAAPSWPPFLPQRAGCRQETPACGIVLLMWCGVVLGFVCLPAGREDYGPASGNFPPARRWQFQPVRAGGRVKGARASPLTIPAAVSRRCAFVTHSGLTDRPDAPSLAQPSSARHPCRSVLASVPSSARRMPAGTPPPASPGFFKKKAGIVCLNVFSEA</sequence>
<evidence type="ECO:0000313" key="1">
    <source>
        <dbReference type="EMBL" id="KTS95173.1"/>
    </source>
</evidence>
<accession>A0AB34VDL4</accession>
<organism evidence="1 2">
    <name type="scientific">Pantoea stewartii</name>
    <dbReference type="NCBI Taxonomy" id="66269"/>
    <lineage>
        <taxon>Bacteria</taxon>
        <taxon>Pseudomonadati</taxon>
        <taxon>Pseudomonadota</taxon>
        <taxon>Gammaproteobacteria</taxon>
        <taxon>Enterobacterales</taxon>
        <taxon>Erwiniaceae</taxon>
        <taxon>Pantoea</taxon>
    </lineage>
</organism>
<reference evidence="1 2" key="1">
    <citation type="journal article" date="2016" name="Front. Microbiol.">
        <title>Genomic Resource of Rice Seed Associated Bacteria.</title>
        <authorList>
            <person name="Midha S."/>
            <person name="Bansal K."/>
            <person name="Sharma S."/>
            <person name="Kumar N."/>
            <person name="Patil P.P."/>
            <person name="Chaudhry V."/>
            <person name="Patil P.B."/>
        </authorList>
    </citation>
    <scope>NUCLEOTIDE SEQUENCE [LARGE SCALE GENOMIC DNA]</scope>
    <source>
        <strain evidence="1 2">RSA13</strain>
    </source>
</reference>
<dbReference type="Proteomes" id="UP000072520">
    <property type="component" value="Unassembled WGS sequence"/>
</dbReference>
<proteinExistence type="predicted"/>
<dbReference type="EMBL" id="LDSI01000024">
    <property type="protein sequence ID" value="KTS95173.1"/>
    <property type="molecule type" value="Genomic_DNA"/>
</dbReference>
<evidence type="ECO:0000313" key="2">
    <source>
        <dbReference type="Proteomes" id="UP000072520"/>
    </source>
</evidence>
<name>A0AB34VDL4_9GAMM</name>
<dbReference type="AlphaFoldDB" id="A0AB34VDL4"/>